<evidence type="ECO:0000313" key="1">
    <source>
        <dbReference type="EMBL" id="PWJ96583.1"/>
    </source>
</evidence>
<proteinExistence type="predicted"/>
<dbReference type="Pfam" id="PF05258">
    <property type="entry name" value="DciA"/>
    <property type="match status" value="1"/>
</dbReference>
<organism evidence="1 2">
    <name type="scientific">Oceanotoga teriensis</name>
    <dbReference type="NCBI Taxonomy" id="515440"/>
    <lineage>
        <taxon>Bacteria</taxon>
        <taxon>Thermotogati</taxon>
        <taxon>Thermotogota</taxon>
        <taxon>Thermotogae</taxon>
        <taxon>Petrotogales</taxon>
        <taxon>Petrotogaceae</taxon>
        <taxon>Oceanotoga</taxon>
    </lineage>
</organism>
<protein>
    <submittedName>
        <fullName evidence="1">Uncharacterized protein DUF721</fullName>
    </submittedName>
</protein>
<dbReference type="Proteomes" id="UP000245921">
    <property type="component" value="Unassembled WGS sequence"/>
</dbReference>
<sequence>MDFIGDILKKMSKKDNVIKKVYNISIIKKNWNELFTDKLNIYTEPVEYYPRDKILIISCQDNIVMQEMLFLRKQVIDKINSYFNEVVVKEIKVIRRCTND</sequence>
<comment type="caution">
    <text evidence="1">The sequence shown here is derived from an EMBL/GenBank/DDBJ whole genome shotgun (WGS) entry which is preliminary data.</text>
</comment>
<accession>A0AA45HJQ7</accession>
<reference evidence="1 2" key="1">
    <citation type="submission" date="2018-05" db="EMBL/GenBank/DDBJ databases">
        <title>Genomic Encyclopedia of Type Strains, Phase IV (KMG-IV): sequencing the most valuable type-strain genomes for metagenomic binning, comparative biology and taxonomic classification.</title>
        <authorList>
            <person name="Goeker M."/>
        </authorList>
    </citation>
    <scope>NUCLEOTIDE SEQUENCE [LARGE SCALE GENOMIC DNA]</scope>
    <source>
        <strain evidence="1 2">DSM 24906</strain>
    </source>
</reference>
<keyword evidence="2" id="KW-1185">Reference proteome</keyword>
<name>A0AA45HJQ7_9BACT</name>
<dbReference type="RefSeq" id="WP_109603573.1">
    <property type="nucleotide sequence ID" value="NZ_QGGI01000001.1"/>
</dbReference>
<dbReference type="AlphaFoldDB" id="A0AA45HJQ7"/>
<evidence type="ECO:0000313" key="2">
    <source>
        <dbReference type="Proteomes" id="UP000245921"/>
    </source>
</evidence>
<dbReference type="InterPro" id="IPR007922">
    <property type="entry name" value="DciA-like"/>
</dbReference>
<dbReference type="EMBL" id="QGGI01000001">
    <property type="protein sequence ID" value="PWJ96583.1"/>
    <property type="molecule type" value="Genomic_DNA"/>
</dbReference>
<gene>
    <name evidence="1" type="ORF">C7380_101156</name>
</gene>